<comment type="caution">
    <text evidence="9">The sequence shown here is derived from an EMBL/GenBank/DDBJ whole genome shotgun (WGS) entry which is preliminary data.</text>
</comment>
<dbReference type="PROSITE" id="PS50850">
    <property type="entry name" value="MFS"/>
    <property type="match status" value="1"/>
</dbReference>
<accession>A0AAN8WHJ3</accession>
<reference evidence="9 10" key="1">
    <citation type="submission" date="2023-11" db="EMBL/GenBank/DDBJ databases">
        <title>Halocaridina rubra genome assembly.</title>
        <authorList>
            <person name="Smith C."/>
        </authorList>
    </citation>
    <scope>NUCLEOTIDE SEQUENCE [LARGE SCALE GENOMIC DNA]</scope>
    <source>
        <strain evidence="9">EP-1</strain>
        <tissue evidence="9">Whole</tissue>
    </source>
</reference>
<feature type="transmembrane region" description="Helical" evidence="7">
    <location>
        <begin position="334"/>
        <end position="359"/>
    </location>
</feature>
<evidence type="ECO:0000256" key="4">
    <source>
        <dbReference type="ARBA" id="ARBA00022847"/>
    </source>
</evidence>
<sequence>TDSMDQTKVDKFLLQTCGWIPARFALATLAFLGFVNLFMVRVNLSVAIVAMVRPPNITDDIQAQCLQTNDEGTIHKRAKTDIEVYGALDNSSLSDGLEDDGLFAWNEMTQGVILGSYFYGYAITQILGGRLAEIYGTRWVFGGCIFGGAICTLLTPVVSKAHYAALIALRVIMGLISGVSWPSMHALLARWIPPLERSRFIASVYLATTLSVTFTLPLCGLIIAWHGWEAAFYVTGCLSLIWCIFWFSLMYDSPSVHPRISQDEREHIELSVSIGGSSRQPSKKIPWKGIATSLPVWAIIICDMGNTFGLSLYMNQLPTYMKNVLGFSIKSNGVLSGLPFLSRYIGGIIASSSGDWLVGSGLLSIINTRRIFSAIAMLGPAVVLLGVAYSGCEPGITVALLCLSLFFNGAITTSQLVNHTDIAPNFSGTLFGISNTFASIASFISPIAVGAITKDQQTIFAWQKVFWMCVPIYFLTEVFYLIFCSGTVQSWNYSGQPIHNQPPVPTNGEDSIPLQQ</sequence>
<dbReference type="GO" id="GO:0016020">
    <property type="term" value="C:membrane"/>
    <property type="evidence" value="ECO:0007669"/>
    <property type="project" value="UniProtKB-SubCell"/>
</dbReference>
<dbReference type="EMBL" id="JAXCGZ010019206">
    <property type="protein sequence ID" value="KAK7066420.1"/>
    <property type="molecule type" value="Genomic_DNA"/>
</dbReference>
<dbReference type="Proteomes" id="UP001381693">
    <property type="component" value="Unassembled WGS sequence"/>
</dbReference>
<dbReference type="InterPro" id="IPR020846">
    <property type="entry name" value="MFS_dom"/>
</dbReference>
<dbReference type="Gene3D" id="1.20.1250.20">
    <property type="entry name" value="MFS general substrate transporter like domains"/>
    <property type="match status" value="2"/>
</dbReference>
<keyword evidence="6 7" id="KW-0472">Membrane</keyword>
<dbReference type="InterPro" id="IPR011701">
    <property type="entry name" value="MFS"/>
</dbReference>
<feature type="transmembrane region" description="Helical" evidence="7">
    <location>
        <begin position="289"/>
        <end position="314"/>
    </location>
</feature>
<dbReference type="FunFam" id="1.20.1250.20:FF:000003">
    <property type="entry name" value="Solute carrier family 17 member 3"/>
    <property type="match status" value="1"/>
</dbReference>
<feature type="transmembrane region" description="Helical" evidence="7">
    <location>
        <begin position="465"/>
        <end position="483"/>
    </location>
</feature>
<feature type="domain" description="Major facilitator superfamily (MFS) profile" evidence="8">
    <location>
        <begin position="29"/>
        <end position="488"/>
    </location>
</feature>
<proteinExistence type="predicted"/>
<evidence type="ECO:0000256" key="7">
    <source>
        <dbReference type="SAM" id="Phobius"/>
    </source>
</evidence>
<keyword evidence="5 7" id="KW-1133">Transmembrane helix</keyword>
<feature type="non-terminal residue" evidence="9">
    <location>
        <position position="1"/>
    </location>
</feature>
<feature type="transmembrane region" description="Helical" evidence="7">
    <location>
        <begin position="200"/>
        <end position="225"/>
    </location>
</feature>
<comment type="subcellular location">
    <subcellularLocation>
        <location evidence="1">Membrane</location>
        <topology evidence="1">Multi-pass membrane protein</topology>
    </subcellularLocation>
</comment>
<evidence type="ECO:0000256" key="6">
    <source>
        <dbReference type="ARBA" id="ARBA00023136"/>
    </source>
</evidence>
<protein>
    <recommendedName>
        <fullName evidence="8">Major facilitator superfamily (MFS) profile domain-containing protein</fullName>
    </recommendedName>
</protein>
<evidence type="ECO:0000313" key="10">
    <source>
        <dbReference type="Proteomes" id="UP001381693"/>
    </source>
</evidence>
<feature type="transmembrane region" description="Helical" evidence="7">
    <location>
        <begin position="164"/>
        <end position="188"/>
    </location>
</feature>
<dbReference type="CDD" id="cd17318">
    <property type="entry name" value="MFS_SLC17"/>
    <property type="match status" value="1"/>
</dbReference>
<feature type="transmembrane region" description="Helical" evidence="7">
    <location>
        <begin position="396"/>
        <end position="417"/>
    </location>
</feature>
<keyword evidence="2" id="KW-0813">Transport</keyword>
<evidence type="ECO:0000259" key="8">
    <source>
        <dbReference type="PROSITE" id="PS50850"/>
    </source>
</evidence>
<keyword evidence="3 7" id="KW-0812">Transmembrane</keyword>
<dbReference type="SUPFAM" id="SSF103473">
    <property type="entry name" value="MFS general substrate transporter"/>
    <property type="match status" value="1"/>
</dbReference>
<feature type="transmembrane region" description="Helical" evidence="7">
    <location>
        <begin position="371"/>
        <end position="390"/>
    </location>
</feature>
<keyword evidence="10" id="KW-1185">Reference proteome</keyword>
<evidence type="ECO:0000256" key="1">
    <source>
        <dbReference type="ARBA" id="ARBA00004141"/>
    </source>
</evidence>
<evidence type="ECO:0000256" key="2">
    <source>
        <dbReference type="ARBA" id="ARBA00022448"/>
    </source>
</evidence>
<dbReference type="GO" id="GO:0015293">
    <property type="term" value="F:symporter activity"/>
    <property type="evidence" value="ECO:0007669"/>
    <property type="project" value="UniProtKB-KW"/>
</dbReference>
<name>A0AAN8WHJ3_HALRR</name>
<dbReference type="InterPro" id="IPR036259">
    <property type="entry name" value="MFS_trans_sf"/>
</dbReference>
<feature type="transmembrane region" description="Helical" evidence="7">
    <location>
        <begin position="139"/>
        <end position="158"/>
    </location>
</feature>
<dbReference type="PANTHER" id="PTHR11662">
    <property type="entry name" value="SOLUTE CARRIER FAMILY 17"/>
    <property type="match status" value="1"/>
</dbReference>
<feature type="transmembrane region" description="Helical" evidence="7">
    <location>
        <begin position="20"/>
        <end position="44"/>
    </location>
</feature>
<feature type="transmembrane region" description="Helical" evidence="7">
    <location>
        <begin position="429"/>
        <end position="453"/>
    </location>
</feature>
<organism evidence="9 10">
    <name type="scientific">Halocaridina rubra</name>
    <name type="common">Hawaiian red shrimp</name>
    <dbReference type="NCBI Taxonomy" id="373956"/>
    <lineage>
        <taxon>Eukaryota</taxon>
        <taxon>Metazoa</taxon>
        <taxon>Ecdysozoa</taxon>
        <taxon>Arthropoda</taxon>
        <taxon>Crustacea</taxon>
        <taxon>Multicrustacea</taxon>
        <taxon>Malacostraca</taxon>
        <taxon>Eumalacostraca</taxon>
        <taxon>Eucarida</taxon>
        <taxon>Decapoda</taxon>
        <taxon>Pleocyemata</taxon>
        <taxon>Caridea</taxon>
        <taxon>Atyoidea</taxon>
        <taxon>Atyidae</taxon>
        <taxon>Halocaridina</taxon>
    </lineage>
</organism>
<dbReference type="InterPro" id="IPR050382">
    <property type="entry name" value="MFS_Na/Anion_cotransporter"/>
</dbReference>
<keyword evidence="4" id="KW-0769">Symport</keyword>
<evidence type="ECO:0000313" key="9">
    <source>
        <dbReference type="EMBL" id="KAK7066420.1"/>
    </source>
</evidence>
<feature type="transmembrane region" description="Helical" evidence="7">
    <location>
        <begin position="231"/>
        <end position="251"/>
    </location>
</feature>
<evidence type="ECO:0000256" key="5">
    <source>
        <dbReference type="ARBA" id="ARBA00022989"/>
    </source>
</evidence>
<dbReference type="GO" id="GO:0006820">
    <property type="term" value="P:monoatomic anion transport"/>
    <property type="evidence" value="ECO:0007669"/>
    <property type="project" value="TreeGrafter"/>
</dbReference>
<gene>
    <name evidence="9" type="ORF">SK128_019270</name>
</gene>
<dbReference type="PANTHER" id="PTHR11662:SF399">
    <property type="entry name" value="FI19708P1-RELATED"/>
    <property type="match status" value="1"/>
</dbReference>
<dbReference type="AlphaFoldDB" id="A0AAN8WHJ3"/>
<dbReference type="Pfam" id="PF07690">
    <property type="entry name" value="MFS_1"/>
    <property type="match status" value="1"/>
</dbReference>
<evidence type="ECO:0000256" key="3">
    <source>
        <dbReference type="ARBA" id="ARBA00022692"/>
    </source>
</evidence>